<gene>
    <name evidence="2" type="ORF">RVR_868</name>
</gene>
<reference evidence="2 3" key="3">
    <citation type="journal article" date="2011" name="Nat. Chem. Biol.">
        <title>Reveromycin A biosynthesis uses RevG and RevJ for stereospecific spiroacetal formation.</title>
        <authorList>
            <person name="Takahashi S."/>
            <person name="Toyoda A."/>
            <person name="Sekiyama Y."/>
            <person name="Takagi H."/>
            <person name="Nogawa T."/>
            <person name="Uramoto M."/>
            <person name="Suzuki R."/>
            <person name="Koshino H."/>
            <person name="Kumano T."/>
            <person name="Panthee S."/>
            <person name="Dairi T."/>
            <person name="Ishikawa J."/>
            <person name="Ikeda H."/>
            <person name="Sakaki Y."/>
            <person name="Osada H."/>
        </authorList>
    </citation>
    <scope>NUCLEOTIDE SEQUENCE [LARGE SCALE GENOMIC DNA]</scope>
    <source>
        <strain evidence="2 3">SN-593</strain>
    </source>
</reference>
<dbReference type="AlphaFoldDB" id="A0A7U3UNK9"/>
<evidence type="ECO:0000313" key="2">
    <source>
        <dbReference type="EMBL" id="BBA95846.1"/>
    </source>
</evidence>
<feature type="region of interest" description="Disordered" evidence="1">
    <location>
        <begin position="1"/>
        <end position="22"/>
    </location>
</feature>
<dbReference type="KEGG" id="arev:RVR_868"/>
<evidence type="ECO:0000256" key="1">
    <source>
        <dbReference type="SAM" id="MobiDB-lite"/>
    </source>
</evidence>
<proteinExistence type="predicted"/>
<protein>
    <submittedName>
        <fullName evidence="2">Uncharacterized protein</fullName>
    </submittedName>
</protein>
<keyword evidence="3" id="KW-1185">Reference proteome</keyword>
<name>A0A7U3UNK9_9ACTN</name>
<accession>A0A7U3UNK9</accession>
<dbReference type="EMBL" id="AP018365">
    <property type="protein sequence ID" value="BBA95846.1"/>
    <property type="molecule type" value="Genomic_DNA"/>
</dbReference>
<feature type="compositionally biased region" description="Acidic residues" evidence="1">
    <location>
        <begin position="8"/>
        <end position="19"/>
    </location>
</feature>
<reference evidence="2 3" key="2">
    <citation type="journal article" date="2011" name="J. Antibiot.">
        <title>Furaquinocins I and J: novel polyketide isoprenoid hybrid compounds from Streptomyces reveromyceticus SN-593.</title>
        <authorList>
            <person name="Panthee S."/>
            <person name="Takahashi S."/>
            <person name="Takagi H."/>
            <person name="Nogawa T."/>
            <person name="Oowada E."/>
            <person name="Uramoto M."/>
            <person name="Osada H."/>
        </authorList>
    </citation>
    <scope>NUCLEOTIDE SEQUENCE [LARGE SCALE GENOMIC DNA]</scope>
    <source>
        <strain evidence="2 3">SN-593</strain>
    </source>
</reference>
<reference evidence="2 3" key="1">
    <citation type="journal article" date="2010" name="J. Bacteriol.">
        <title>Biochemical characterization of a novel indole prenyltransferase from Streptomyces sp. SN-593.</title>
        <authorList>
            <person name="Takahashi S."/>
            <person name="Takagi H."/>
            <person name="Toyoda A."/>
            <person name="Uramoto M."/>
            <person name="Nogawa T."/>
            <person name="Ueki M."/>
            <person name="Sakaki Y."/>
            <person name="Osada H."/>
        </authorList>
    </citation>
    <scope>NUCLEOTIDE SEQUENCE [LARGE SCALE GENOMIC DNA]</scope>
    <source>
        <strain evidence="2 3">SN-593</strain>
    </source>
</reference>
<evidence type="ECO:0000313" key="3">
    <source>
        <dbReference type="Proteomes" id="UP000595703"/>
    </source>
</evidence>
<reference evidence="2 3" key="4">
    <citation type="journal article" date="2020" name="Sci. Rep.">
        <title>beta-carboline chemical signals induce reveromycin production through a LuxR family regulator in Streptomyces sp. SN-593.</title>
        <authorList>
            <person name="Panthee S."/>
            <person name="Kito N."/>
            <person name="Hayashi T."/>
            <person name="Shimizu T."/>
            <person name="Ishikawa J."/>
            <person name="Hamamoto H."/>
            <person name="Osada H."/>
            <person name="Takahashi S."/>
        </authorList>
    </citation>
    <scope>NUCLEOTIDE SEQUENCE [LARGE SCALE GENOMIC DNA]</scope>
    <source>
        <strain evidence="2 3">SN-593</strain>
    </source>
</reference>
<dbReference type="Proteomes" id="UP000595703">
    <property type="component" value="Chromosome"/>
</dbReference>
<sequence>MADAVDPTNEDTTAETENEVEAHSEALDLQEMGVSGLEAPGSTVSLAACA</sequence>
<organism evidence="2 3">
    <name type="scientific">Actinacidiphila reveromycinica</name>
    <dbReference type="NCBI Taxonomy" id="659352"/>
    <lineage>
        <taxon>Bacteria</taxon>
        <taxon>Bacillati</taxon>
        <taxon>Actinomycetota</taxon>
        <taxon>Actinomycetes</taxon>
        <taxon>Kitasatosporales</taxon>
        <taxon>Streptomycetaceae</taxon>
        <taxon>Actinacidiphila</taxon>
    </lineage>
</organism>
<dbReference type="RefSeq" id="WP_202232369.1">
    <property type="nucleotide sequence ID" value="NZ_AP018365.1"/>
</dbReference>